<dbReference type="GO" id="GO:0008168">
    <property type="term" value="F:methyltransferase activity"/>
    <property type="evidence" value="ECO:0007669"/>
    <property type="project" value="InterPro"/>
</dbReference>
<dbReference type="GO" id="GO:0008270">
    <property type="term" value="F:zinc ion binding"/>
    <property type="evidence" value="ECO:0007669"/>
    <property type="project" value="InterPro"/>
</dbReference>
<reference evidence="3" key="2">
    <citation type="journal article" date="2021" name="Genome Biol. Evol.">
        <title>Developing a high-quality reference genome for a parasitic bivalve with doubly uniparental inheritance (Bivalvia: Unionida).</title>
        <authorList>
            <person name="Smith C.H."/>
        </authorList>
    </citation>
    <scope>NUCLEOTIDE SEQUENCE</scope>
    <source>
        <strain evidence="3">CHS0354</strain>
        <tissue evidence="3">Mantle</tissue>
    </source>
</reference>
<reference evidence="3" key="1">
    <citation type="journal article" date="2021" name="Genome Biol. Evol.">
        <title>A High-Quality Reference Genome for a Parasitic Bivalve with Doubly Uniparental Inheritance (Bivalvia: Unionida).</title>
        <authorList>
            <person name="Smith C.H."/>
        </authorList>
    </citation>
    <scope>NUCLEOTIDE SEQUENCE</scope>
    <source>
        <strain evidence="3">CHS0354</strain>
    </source>
</reference>
<dbReference type="GO" id="GO:0032259">
    <property type="term" value="P:methylation"/>
    <property type="evidence" value="ECO:0007669"/>
    <property type="project" value="InterPro"/>
</dbReference>
<dbReference type="Pfam" id="PF01844">
    <property type="entry name" value="HNH"/>
    <property type="match status" value="1"/>
</dbReference>
<feature type="domain" description="GmrSD restriction endonucleases N-terminal" evidence="2">
    <location>
        <begin position="383"/>
        <end position="510"/>
    </location>
</feature>
<evidence type="ECO:0000259" key="2">
    <source>
        <dbReference type="Pfam" id="PF03235"/>
    </source>
</evidence>
<dbReference type="EMBL" id="JAEAOA010000085">
    <property type="protein sequence ID" value="KAK3605050.1"/>
    <property type="molecule type" value="Genomic_DNA"/>
</dbReference>
<dbReference type="InterPro" id="IPR002711">
    <property type="entry name" value="HNH"/>
</dbReference>
<dbReference type="GO" id="GO:0003676">
    <property type="term" value="F:nucleic acid binding"/>
    <property type="evidence" value="ECO:0007669"/>
    <property type="project" value="InterPro"/>
</dbReference>
<dbReference type="Pfam" id="PF03235">
    <property type="entry name" value="GmrSD_N"/>
    <property type="match status" value="1"/>
</dbReference>
<dbReference type="InterPro" id="IPR002052">
    <property type="entry name" value="DNA_methylase_N6_adenine_CS"/>
</dbReference>
<keyword evidence="4" id="KW-1185">Reference proteome</keyword>
<dbReference type="PANTHER" id="PTHR39639">
    <property type="entry name" value="CHROMOSOME 16, WHOLE GENOME SHOTGUN SEQUENCE"/>
    <property type="match status" value="1"/>
</dbReference>
<organism evidence="3 4">
    <name type="scientific">Potamilus streckersoni</name>
    <dbReference type="NCBI Taxonomy" id="2493646"/>
    <lineage>
        <taxon>Eukaryota</taxon>
        <taxon>Metazoa</taxon>
        <taxon>Spiralia</taxon>
        <taxon>Lophotrochozoa</taxon>
        <taxon>Mollusca</taxon>
        <taxon>Bivalvia</taxon>
        <taxon>Autobranchia</taxon>
        <taxon>Heteroconchia</taxon>
        <taxon>Palaeoheterodonta</taxon>
        <taxon>Unionida</taxon>
        <taxon>Unionoidea</taxon>
        <taxon>Unionidae</taxon>
        <taxon>Ambleminae</taxon>
        <taxon>Lampsilini</taxon>
        <taxon>Potamilus</taxon>
    </lineage>
</organism>
<dbReference type="InterPro" id="IPR018247">
    <property type="entry name" value="EF_Hand_1_Ca_BS"/>
</dbReference>
<gene>
    <name evidence="3" type="ORF">CHS0354_000716</name>
</gene>
<reference evidence="3" key="3">
    <citation type="submission" date="2023-05" db="EMBL/GenBank/DDBJ databases">
        <authorList>
            <person name="Smith C.H."/>
        </authorList>
    </citation>
    <scope>NUCLEOTIDE SEQUENCE</scope>
    <source>
        <strain evidence="3">CHS0354</strain>
        <tissue evidence="3">Mantle</tissue>
    </source>
</reference>
<dbReference type="InterPro" id="IPR025247">
    <property type="entry name" value="EcoRI-like_methylase"/>
</dbReference>
<dbReference type="Proteomes" id="UP001195483">
    <property type="component" value="Unassembled WGS sequence"/>
</dbReference>
<dbReference type="InterPro" id="IPR004919">
    <property type="entry name" value="GmrSD_N"/>
</dbReference>
<dbReference type="GO" id="GO:0004519">
    <property type="term" value="F:endonuclease activity"/>
    <property type="evidence" value="ECO:0007669"/>
    <property type="project" value="InterPro"/>
</dbReference>
<name>A0AAE0T862_9BIVA</name>
<dbReference type="Pfam" id="PF13651">
    <property type="entry name" value="EcoRI_methylase"/>
    <property type="match status" value="1"/>
</dbReference>
<dbReference type="InterPro" id="IPR003615">
    <property type="entry name" value="HNH_nuc"/>
</dbReference>
<dbReference type="AlphaFoldDB" id="A0AAE0T862"/>
<evidence type="ECO:0000313" key="4">
    <source>
        <dbReference type="Proteomes" id="UP001195483"/>
    </source>
</evidence>
<dbReference type="Gene3D" id="1.10.30.50">
    <property type="match status" value="1"/>
</dbReference>
<accession>A0AAE0T862</accession>
<sequence>MDEFYTQYHDIEKEMSAYLEYDPKVFNGKTILLPCDDPEWSNFTKFFAQNFQRFGLKKLISTSYAVDSKKYQNNYQPTLFEVNDPQFDEYKTRKNGKIFTLTRDKSGDGKIDVNDLEWTYLKGDGDFRSAEIKKLRNEADIIITNPPFSLFREFVAWIIEAEKKFVIIGNMNAITYRDIFALIKQNKLWTGVRFNQRLNGKNMTFFVPDDYELSGTEVEMSSDGKKMISVAGTGWYTNLDHGRRHEPLPLMTKQDNIKFSKHKEVKGKEYQKYENFDAIDVPFTDAIPSDYEGAMGVPISFLNKYNPDQFEIIGLGISNSGLEVGVQPYKPEHKKYRKEIQKRELRKMKTTLRTDITVKATCDGFVYNELEGKGLFGLSGKLTIQPEYQRNYIYADGKRDVAVIESILKGYPLGLIYFNTVSADKFEVLDGQQRITSFGRFVTNKFAIKDENGMEQYFSGIAKDKQEIILNTKLLIYECEGTESEIKEWFRTINIAGVPLNSQELLNAVYSGPFVTLGKEEFSNTQNANIQKWSAYVSGSANRQEFLERALDWVSKGNIGDYMSKHRFDTNINELKTYFNSVIDWVSTVFTDVESEMRGLEWGRLYETYKKKPYSPQEVSEQVKTLYADPYLKNRKGIFEYILGGSTDTKLLEVRVFDEATKKSTYAIQTTEAEKQNTSNCSHCAIGHGANKTKIWKLAEMDADHVTAWSKGGATESKNCEMLCKTHNRAKGNK</sequence>
<feature type="domain" description="HNH" evidence="1">
    <location>
        <begin position="699"/>
        <end position="734"/>
    </location>
</feature>
<dbReference type="PROSITE" id="PS00018">
    <property type="entry name" value="EF_HAND_1"/>
    <property type="match status" value="1"/>
</dbReference>
<dbReference type="PANTHER" id="PTHR39639:SF1">
    <property type="entry name" value="DUF262 DOMAIN-CONTAINING PROTEIN"/>
    <property type="match status" value="1"/>
</dbReference>
<protein>
    <recommendedName>
        <fullName evidence="5">HNH endonuclease</fullName>
    </recommendedName>
</protein>
<dbReference type="CDD" id="cd00085">
    <property type="entry name" value="HNHc"/>
    <property type="match status" value="1"/>
</dbReference>
<proteinExistence type="predicted"/>
<evidence type="ECO:0000259" key="1">
    <source>
        <dbReference type="Pfam" id="PF01844"/>
    </source>
</evidence>
<comment type="caution">
    <text evidence="3">The sequence shown here is derived from an EMBL/GenBank/DDBJ whole genome shotgun (WGS) entry which is preliminary data.</text>
</comment>
<dbReference type="PROSITE" id="PS00092">
    <property type="entry name" value="N6_MTASE"/>
    <property type="match status" value="1"/>
</dbReference>
<evidence type="ECO:0008006" key="5">
    <source>
        <dbReference type="Google" id="ProtNLM"/>
    </source>
</evidence>
<evidence type="ECO:0000313" key="3">
    <source>
        <dbReference type="EMBL" id="KAK3605050.1"/>
    </source>
</evidence>